<evidence type="ECO:0000256" key="2">
    <source>
        <dbReference type="ARBA" id="ARBA00022679"/>
    </source>
</evidence>
<comment type="catalytic activity">
    <reaction evidence="4">
        <text>3-amino-2-oxopropyl phosphate + 1-deoxy-D-xylulose 5-phosphate = pyridoxine 5'-phosphate + phosphate + 2 H2O + H(+)</text>
        <dbReference type="Rhea" id="RHEA:15265"/>
        <dbReference type="ChEBI" id="CHEBI:15377"/>
        <dbReference type="ChEBI" id="CHEBI:15378"/>
        <dbReference type="ChEBI" id="CHEBI:43474"/>
        <dbReference type="ChEBI" id="CHEBI:57279"/>
        <dbReference type="ChEBI" id="CHEBI:57792"/>
        <dbReference type="ChEBI" id="CHEBI:58589"/>
        <dbReference type="EC" id="2.6.99.2"/>
    </reaction>
</comment>
<feature type="site" description="Transition state stabilizer" evidence="4">
    <location>
        <position position="173"/>
    </location>
</feature>
<sequence length="264" mass="27436">MTRLSVNFNKAALMRNARTGSTGAGRPNVGRLARVAVGAGAVGATLHPRPDGRHALAADVETLRALMGRGAPLDGAELNVEGNPFEGPARHGDYDFPGFMEILRAARPTQATLVPDAAGQRTSDHGWDFARDGARLGPLVEELRGLGCRVSLFVDPDPEAVRAAADVGADRVELYTGPYAWAHTAGDASALLDRHRAAAEAAAEAGLTVNAGHDLDLENLGPYLRAVPGVAEVSIGQALLADALLMGLEGAVRAYLKVLAEAGE</sequence>
<protein>
    <recommendedName>
        <fullName evidence="4">Pyridoxine 5'-phosphate synthase</fullName>
        <shortName evidence="4">PNP synthase</shortName>
        <ecNumber evidence="4">2.6.99.2</ecNumber>
    </recommendedName>
</protein>
<feature type="active site" description="Proton acceptor" evidence="4">
    <location>
        <position position="81"/>
    </location>
</feature>
<dbReference type="RefSeq" id="WP_095512131.1">
    <property type="nucleotide sequence ID" value="NZ_MQWD01000001.1"/>
</dbReference>
<comment type="pathway">
    <text evidence="4">Cofactor biosynthesis; pyridoxine 5'-phosphate biosynthesis; pyridoxine 5'-phosphate from D-erythrose 4-phosphate: step 5/5.</text>
</comment>
<dbReference type="SUPFAM" id="SSF63892">
    <property type="entry name" value="Pyridoxine 5'-phosphate synthase"/>
    <property type="match status" value="1"/>
</dbReference>
<keyword evidence="2 4" id="KW-0808">Transferase</keyword>
<evidence type="ECO:0000256" key="3">
    <source>
        <dbReference type="ARBA" id="ARBA00023096"/>
    </source>
</evidence>
<keyword evidence="1 4" id="KW-0963">Cytoplasm</keyword>
<feature type="active site" description="Proton donor" evidence="4">
    <location>
        <position position="213"/>
    </location>
</feature>
<evidence type="ECO:0000313" key="6">
    <source>
        <dbReference type="Proteomes" id="UP000216339"/>
    </source>
</evidence>
<keyword evidence="6" id="KW-1185">Reference proteome</keyword>
<feature type="binding site" evidence="4">
    <location>
        <position position="122"/>
    </location>
    <ligand>
        <name>1-deoxy-D-xylulose 5-phosphate</name>
        <dbReference type="ChEBI" id="CHEBI:57792"/>
    </ligand>
</feature>
<dbReference type="Gene3D" id="3.20.20.70">
    <property type="entry name" value="Aldolase class I"/>
    <property type="match status" value="1"/>
</dbReference>
<dbReference type="GO" id="GO:0005829">
    <property type="term" value="C:cytosol"/>
    <property type="evidence" value="ECO:0007669"/>
    <property type="project" value="TreeGrafter"/>
</dbReference>
<dbReference type="EC" id="2.6.99.2" evidence="4"/>
<feature type="binding site" evidence="4">
    <location>
        <position position="214"/>
    </location>
    <ligand>
        <name>3-amino-2-oxopropyl phosphate</name>
        <dbReference type="ChEBI" id="CHEBI:57279"/>
    </ligand>
</feature>
<feature type="binding site" evidence="4">
    <location>
        <position position="18"/>
    </location>
    <ligand>
        <name>3-amino-2-oxopropyl phosphate</name>
        <dbReference type="ChEBI" id="CHEBI:57279"/>
    </ligand>
</feature>
<evidence type="ECO:0000313" key="5">
    <source>
        <dbReference type="EMBL" id="PAP78452.1"/>
    </source>
</evidence>
<comment type="caution">
    <text evidence="4">Lacks conserved residue(s) required for the propagation of feature annotation.</text>
</comment>
<feature type="binding site" evidence="4">
    <location>
        <position position="54"/>
    </location>
    <ligand>
        <name>1-deoxy-D-xylulose 5-phosphate</name>
        <dbReference type="ChEBI" id="CHEBI:57792"/>
    </ligand>
</feature>
<dbReference type="PANTHER" id="PTHR30456:SF0">
    <property type="entry name" value="PYRIDOXINE 5'-PHOSPHATE SYNTHASE"/>
    <property type="match status" value="1"/>
</dbReference>
<dbReference type="Proteomes" id="UP000216339">
    <property type="component" value="Unassembled WGS sequence"/>
</dbReference>
<dbReference type="AlphaFoldDB" id="A0A271J4L7"/>
<feature type="binding site" evidence="4">
    <location>
        <position position="49"/>
    </location>
    <ligand>
        <name>1-deoxy-D-xylulose 5-phosphate</name>
        <dbReference type="ChEBI" id="CHEBI:57792"/>
    </ligand>
</feature>
<dbReference type="Pfam" id="PF03740">
    <property type="entry name" value="PdxJ"/>
    <property type="match status" value="1"/>
</dbReference>
<comment type="similarity">
    <text evidence="4">Belongs to the PNP synthase family.</text>
</comment>
<accession>A0A271J4L7</accession>
<dbReference type="GO" id="GO:0008615">
    <property type="term" value="P:pyridoxine biosynthetic process"/>
    <property type="evidence" value="ECO:0007669"/>
    <property type="project" value="UniProtKB-UniRule"/>
</dbReference>
<organism evidence="5 6">
    <name type="scientific">Rubrivirga marina</name>
    <dbReference type="NCBI Taxonomy" id="1196024"/>
    <lineage>
        <taxon>Bacteria</taxon>
        <taxon>Pseudomonadati</taxon>
        <taxon>Rhodothermota</taxon>
        <taxon>Rhodothermia</taxon>
        <taxon>Rhodothermales</taxon>
        <taxon>Rubricoccaceae</taxon>
        <taxon>Rubrivirga</taxon>
    </lineage>
</organism>
<comment type="caution">
    <text evidence="5">The sequence shown here is derived from an EMBL/GenBank/DDBJ whole genome shotgun (WGS) entry which is preliminary data.</text>
</comment>
<dbReference type="InterPro" id="IPR004569">
    <property type="entry name" value="PyrdxlP_synth_PdxJ"/>
</dbReference>
<dbReference type="OrthoDB" id="9806590at2"/>
<feature type="binding site" evidence="4">
    <location>
        <position position="7"/>
    </location>
    <ligand>
        <name>3-amino-2-oxopropyl phosphate</name>
        <dbReference type="ChEBI" id="CHEBI:57279"/>
    </ligand>
</feature>
<comment type="subunit">
    <text evidence="4">Homooctamer; tetramer of dimers.</text>
</comment>
<dbReference type="GO" id="GO:0033856">
    <property type="term" value="F:pyridoxine 5'-phosphate synthase activity"/>
    <property type="evidence" value="ECO:0007669"/>
    <property type="project" value="UniProtKB-EC"/>
</dbReference>
<evidence type="ECO:0000256" key="4">
    <source>
        <dbReference type="HAMAP-Rule" id="MF_00279"/>
    </source>
</evidence>
<feature type="binding site" evidence="4">
    <location>
        <begin position="236"/>
        <end position="237"/>
    </location>
    <ligand>
        <name>3-amino-2-oxopropyl phosphate</name>
        <dbReference type="ChEBI" id="CHEBI:57279"/>
    </ligand>
</feature>
<keyword evidence="3 4" id="KW-0664">Pyridoxine biosynthesis</keyword>
<evidence type="ECO:0000256" key="1">
    <source>
        <dbReference type="ARBA" id="ARBA00022490"/>
    </source>
</evidence>
<feature type="active site" description="Proton acceptor" evidence="4">
    <location>
        <position position="47"/>
    </location>
</feature>
<comment type="function">
    <text evidence="4">Catalyzes the complicated ring closure reaction between the two acyclic compounds 1-deoxy-D-xylulose-5-phosphate (DXP) and 3-amino-2-oxopropyl phosphate (1-amino-acetone-3-phosphate or AAP) to form pyridoxine 5'-phosphate (PNP) and inorganic phosphate.</text>
</comment>
<gene>
    <name evidence="4" type="primary">pdxJ</name>
    <name evidence="5" type="ORF">BSZ37_19490</name>
</gene>
<dbReference type="UniPathway" id="UPA00244">
    <property type="reaction ID" value="UER00313"/>
</dbReference>
<name>A0A271J4L7_9BACT</name>
<comment type="subcellular location">
    <subcellularLocation>
        <location evidence="4">Cytoplasm</location>
    </subcellularLocation>
</comment>
<proteinExistence type="inferred from homology"/>
<reference evidence="5 6" key="1">
    <citation type="submission" date="2016-11" db="EMBL/GenBank/DDBJ databases">
        <title>Study of marine rhodopsin-containing bacteria.</title>
        <authorList>
            <person name="Yoshizawa S."/>
            <person name="Kumagai Y."/>
            <person name="Kogure K."/>
        </authorList>
    </citation>
    <scope>NUCLEOTIDE SEQUENCE [LARGE SCALE GENOMIC DNA]</scope>
    <source>
        <strain evidence="5 6">SAORIC-28</strain>
    </source>
</reference>
<dbReference type="InterPro" id="IPR013785">
    <property type="entry name" value="Aldolase_TIM"/>
</dbReference>
<dbReference type="EMBL" id="MQWD01000001">
    <property type="protein sequence ID" value="PAP78452.1"/>
    <property type="molecule type" value="Genomic_DNA"/>
</dbReference>
<dbReference type="PANTHER" id="PTHR30456">
    <property type="entry name" value="PYRIDOXINE 5'-PHOSPHATE SYNTHASE"/>
    <property type="match status" value="1"/>
</dbReference>
<dbReference type="NCBIfam" id="NF003626">
    <property type="entry name" value="PRK05265.1-4"/>
    <property type="match status" value="1"/>
</dbReference>
<dbReference type="HAMAP" id="MF_00279">
    <property type="entry name" value="PdxJ"/>
    <property type="match status" value="1"/>
</dbReference>
<dbReference type="InterPro" id="IPR036130">
    <property type="entry name" value="Pyridoxine-5'_phos_synth"/>
</dbReference>